<reference evidence="1" key="1">
    <citation type="submission" date="2023-07" db="EMBL/GenBank/DDBJ databases">
        <authorList>
            <person name="Kim M.K."/>
        </authorList>
    </citation>
    <scope>NUCLEOTIDE SEQUENCE</scope>
    <source>
        <strain evidence="1">ASUV-10-1</strain>
    </source>
</reference>
<comment type="caution">
    <text evidence="1">The sequence shown here is derived from an EMBL/GenBank/DDBJ whole genome shotgun (WGS) entry which is preliminary data.</text>
</comment>
<organism evidence="1 2">
    <name type="scientific">Hymenobacter aranciens</name>
    <dbReference type="NCBI Taxonomy" id="3063996"/>
    <lineage>
        <taxon>Bacteria</taxon>
        <taxon>Pseudomonadati</taxon>
        <taxon>Bacteroidota</taxon>
        <taxon>Cytophagia</taxon>
        <taxon>Cytophagales</taxon>
        <taxon>Hymenobacteraceae</taxon>
        <taxon>Hymenobacter</taxon>
    </lineage>
</organism>
<accession>A0ABT9BBA2</accession>
<protein>
    <recommendedName>
        <fullName evidence="3">Fibronectin type III domain-containing protein</fullName>
    </recommendedName>
</protein>
<dbReference type="Proteomes" id="UP001176429">
    <property type="component" value="Unassembled WGS sequence"/>
</dbReference>
<evidence type="ECO:0008006" key="3">
    <source>
        <dbReference type="Google" id="ProtNLM"/>
    </source>
</evidence>
<dbReference type="RefSeq" id="WP_305005136.1">
    <property type="nucleotide sequence ID" value="NZ_JAUQSY010000002.1"/>
</dbReference>
<proteinExistence type="predicted"/>
<keyword evidence="2" id="KW-1185">Reference proteome</keyword>
<evidence type="ECO:0000313" key="1">
    <source>
        <dbReference type="EMBL" id="MDO7873823.1"/>
    </source>
</evidence>
<sequence length="213" mass="23579">MERIQYIAYNWTNKPDKFVTDLGTRLLGKFYNNPAYSKPPVTEEAFKESLQTLTTAIGQVSTRVLGAAKVRDRARADFEALLTSNADYAGATTPARPDLWESAGWELTKGETSPRPLSQPATNVRLVDGQAPLTLEASCDQQPGMYGYLWRVRPRDMPAEQLAKGFCYRTEISRLASVVIGGLDAEVAYCVQCAPWNDTAPLQWSAAVTRIVQ</sequence>
<name>A0ABT9BBA2_9BACT</name>
<gene>
    <name evidence="1" type="ORF">Q5H93_03695</name>
</gene>
<dbReference type="EMBL" id="JAUQSY010000002">
    <property type="protein sequence ID" value="MDO7873823.1"/>
    <property type="molecule type" value="Genomic_DNA"/>
</dbReference>
<evidence type="ECO:0000313" key="2">
    <source>
        <dbReference type="Proteomes" id="UP001176429"/>
    </source>
</evidence>